<dbReference type="EMBL" id="CP092886">
    <property type="protein sequence ID" value="UYV85113.1"/>
    <property type="molecule type" value="Genomic_DNA"/>
</dbReference>
<proteinExistence type="predicted"/>
<name>A0ABY6LVE0_9ARAC</name>
<gene>
    <name evidence="1" type="ORF">LAZ67_X004613</name>
</gene>
<protein>
    <submittedName>
        <fullName evidence="1">Uncharacterized protein</fullName>
    </submittedName>
</protein>
<keyword evidence="2" id="KW-1185">Reference proteome</keyword>
<reference evidence="1 2" key="1">
    <citation type="submission" date="2022-03" db="EMBL/GenBank/DDBJ databases">
        <title>A chromosomal length assembly of Cordylochernes scorpioides.</title>
        <authorList>
            <person name="Zeh D."/>
            <person name="Zeh J."/>
        </authorList>
    </citation>
    <scope>NUCLEOTIDE SEQUENCE [LARGE SCALE GENOMIC DNA]</scope>
    <source>
        <strain evidence="1">IN4F17</strain>
        <tissue evidence="1">Whole Body</tissue>
    </source>
</reference>
<accession>A0ABY6LVE0</accession>
<organism evidence="1 2">
    <name type="scientific">Cordylochernes scorpioides</name>
    <dbReference type="NCBI Taxonomy" id="51811"/>
    <lineage>
        <taxon>Eukaryota</taxon>
        <taxon>Metazoa</taxon>
        <taxon>Ecdysozoa</taxon>
        <taxon>Arthropoda</taxon>
        <taxon>Chelicerata</taxon>
        <taxon>Arachnida</taxon>
        <taxon>Pseudoscorpiones</taxon>
        <taxon>Cheliferoidea</taxon>
        <taxon>Chernetidae</taxon>
        <taxon>Cordylochernes</taxon>
    </lineage>
</organism>
<dbReference type="Proteomes" id="UP001235939">
    <property type="component" value="Chromosome X"/>
</dbReference>
<sequence>MSHGDALIFGQMIKHFGDEAKNQLLRILNISWQTGEELASDCNAELSVLTSDMLTYECCISDWNGWVGAEKGIGCEGWGGVGRVGICVRQGYILSPYFLNLYTEHIMRLADLDKIEIGVHIKGMK</sequence>
<evidence type="ECO:0000313" key="2">
    <source>
        <dbReference type="Proteomes" id="UP001235939"/>
    </source>
</evidence>
<evidence type="ECO:0000313" key="1">
    <source>
        <dbReference type="EMBL" id="UYV85113.1"/>
    </source>
</evidence>